<proteinExistence type="predicted"/>
<evidence type="ECO:0000256" key="2">
    <source>
        <dbReference type="ARBA" id="ARBA00022771"/>
    </source>
</evidence>
<protein>
    <submittedName>
        <fullName evidence="8">PHD-type domain-containing protein</fullName>
    </submittedName>
</protein>
<dbReference type="SUPFAM" id="SSF57903">
    <property type="entry name" value="FYVE/PHD zinc finger"/>
    <property type="match status" value="2"/>
</dbReference>
<evidence type="ECO:0000313" key="6">
    <source>
        <dbReference type="EMBL" id="VDM99258.1"/>
    </source>
</evidence>
<evidence type="ECO:0000256" key="4">
    <source>
        <dbReference type="PROSITE-ProRule" id="PRU00146"/>
    </source>
</evidence>
<dbReference type="EMBL" id="UYYF01000883">
    <property type="protein sequence ID" value="VDM99258.1"/>
    <property type="molecule type" value="Genomic_DNA"/>
</dbReference>
<dbReference type="PROSITE" id="PS01359">
    <property type="entry name" value="ZF_PHD_1"/>
    <property type="match status" value="2"/>
</dbReference>
<feature type="domain" description="PHD-type" evidence="5">
    <location>
        <begin position="7"/>
        <end position="61"/>
    </location>
</feature>
<evidence type="ECO:0000259" key="5">
    <source>
        <dbReference type="PROSITE" id="PS50016"/>
    </source>
</evidence>
<dbReference type="Gene3D" id="3.30.40.10">
    <property type="entry name" value="Zinc/RING finger domain, C3HC4 (zinc finger)"/>
    <property type="match status" value="1"/>
</dbReference>
<dbReference type="InterPro" id="IPR001965">
    <property type="entry name" value="Znf_PHD"/>
</dbReference>
<feature type="domain" description="PHD-type" evidence="5">
    <location>
        <begin position="58"/>
        <end position="126"/>
    </location>
</feature>
<dbReference type="STRING" id="103827.A0A0N5CS09"/>
<dbReference type="InterPro" id="IPR019786">
    <property type="entry name" value="Zinc_finger_PHD-type_CS"/>
</dbReference>
<dbReference type="InterPro" id="IPR019787">
    <property type="entry name" value="Znf_PHD-finger"/>
</dbReference>
<dbReference type="Pfam" id="PF00628">
    <property type="entry name" value="PHD"/>
    <property type="match status" value="1"/>
</dbReference>
<dbReference type="InterPro" id="IPR011011">
    <property type="entry name" value="Znf_FYVE_PHD"/>
</dbReference>
<keyword evidence="1" id="KW-0479">Metal-binding</keyword>
<dbReference type="PROSITE" id="PS50016">
    <property type="entry name" value="ZF_PHD_2"/>
    <property type="match status" value="2"/>
</dbReference>
<keyword evidence="7" id="KW-1185">Reference proteome</keyword>
<keyword evidence="2 4" id="KW-0863">Zinc-finger</keyword>
<name>A0A0N5CS09_THECL</name>
<sequence length="138" mass="15956">MNHCELKSCCRICKNDDNAFMTCSVCGKKYHLKCLGYKEESLRLISQKRCSSWLCPVCIFCNKCKEPINDVMLSTYFSYLQCLQPESVQCFSCDIAFHGKCKPRSGKLTNLMNPLSKWFCQACKPPSDGWFVYENNRN</sequence>
<dbReference type="OrthoDB" id="787137at2759"/>
<dbReference type="AlphaFoldDB" id="A0A0N5CS09"/>
<accession>A0A0N5CS09</accession>
<organism evidence="8">
    <name type="scientific">Thelazia callipaeda</name>
    <name type="common">Oriental eyeworm</name>
    <name type="synonym">Parasitic nematode</name>
    <dbReference type="NCBI Taxonomy" id="103827"/>
    <lineage>
        <taxon>Eukaryota</taxon>
        <taxon>Metazoa</taxon>
        <taxon>Ecdysozoa</taxon>
        <taxon>Nematoda</taxon>
        <taxon>Chromadorea</taxon>
        <taxon>Rhabditida</taxon>
        <taxon>Spirurina</taxon>
        <taxon>Spiruromorpha</taxon>
        <taxon>Thelazioidea</taxon>
        <taxon>Thelaziidae</taxon>
        <taxon>Thelazia</taxon>
    </lineage>
</organism>
<evidence type="ECO:0000256" key="1">
    <source>
        <dbReference type="ARBA" id="ARBA00022723"/>
    </source>
</evidence>
<dbReference type="GO" id="GO:0008270">
    <property type="term" value="F:zinc ion binding"/>
    <property type="evidence" value="ECO:0007669"/>
    <property type="project" value="UniProtKB-KW"/>
</dbReference>
<dbReference type="Proteomes" id="UP000276776">
    <property type="component" value="Unassembled WGS sequence"/>
</dbReference>
<evidence type="ECO:0000313" key="7">
    <source>
        <dbReference type="Proteomes" id="UP000276776"/>
    </source>
</evidence>
<evidence type="ECO:0000313" key="8">
    <source>
        <dbReference type="WBParaSite" id="TCLT_0000300901-mRNA-1"/>
    </source>
</evidence>
<gene>
    <name evidence="6" type="ORF">TCLT_LOCUS3010</name>
</gene>
<reference evidence="8" key="1">
    <citation type="submission" date="2017-02" db="UniProtKB">
        <authorList>
            <consortium name="WormBaseParasite"/>
        </authorList>
    </citation>
    <scope>IDENTIFICATION</scope>
</reference>
<reference evidence="6 7" key="2">
    <citation type="submission" date="2018-11" db="EMBL/GenBank/DDBJ databases">
        <authorList>
            <consortium name="Pathogen Informatics"/>
        </authorList>
    </citation>
    <scope>NUCLEOTIDE SEQUENCE [LARGE SCALE GENOMIC DNA]</scope>
</reference>
<keyword evidence="3" id="KW-0862">Zinc</keyword>
<dbReference type="WBParaSite" id="TCLT_0000300901-mRNA-1">
    <property type="protein sequence ID" value="TCLT_0000300901-mRNA-1"/>
    <property type="gene ID" value="TCLT_0000300901"/>
</dbReference>
<dbReference type="SMART" id="SM00249">
    <property type="entry name" value="PHD"/>
    <property type="match status" value="2"/>
</dbReference>
<evidence type="ECO:0000256" key="3">
    <source>
        <dbReference type="ARBA" id="ARBA00022833"/>
    </source>
</evidence>
<dbReference type="InterPro" id="IPR013083">
    <property type="entry name" value="Znf_RING/FYVE/PHD"/>
</dbReference>